<keyword evidence="1" id="KW-0067">ATP-binding</keyword>
<protein>
    <submittedName>
        <fullName evidence="1">DNA helicase IV</fullName>
    </submittedName>
</protein>
<sequence>MQYIIIGAVAIAIAIYSSIVNKAKKHEKLKRIQEERNERQDYIYKFIQKIEEAVSDFKSFIEINNKQYFSYSLLERWKNEYDSVLTTKLKSIKFQDLEITSQQKDAIRYFQSFANDPDSIRIKRNNNFLEKELLKSNYLLSDVDDGKSLDSNQREAIIRDEDNSLVIAGGWVW</sequence>
<gene>
    <name evidence="1" type="ORF">JCM19314_604</name>
</gene>
<dbReference type="GO" id="GO:0004386">
    <property type="term" value="F:helicase activity"/>
    <property type="evidence" value="ECO:0007669"/>
    <property type="project" value="UniProtKB-KW"/>
</dbReference>
<proteinExistence type="predicted"/>
<dbReference type="AlphaFoldDB" id="A0A090QDI6"/>
<dbReference type="Proteomes" id="UP000029226">
    <property type="component" value="Unassembled WGS sequence"/>
</dbReference>
<organism evidence="1 2">
    <name type="scientific">Nonlabens ulvanivorans</name>
    <name type="common">Persicivirga ulvanivorans</name>
    <dbReference type="NCBI Taxonomy" id="906888"/>
    <lineage>
        <taxon>Bacteria</taxon>
        <taxon>Pseudomonadati</taxon>
        <taxon>Bacteroidota</taxon>
        <taxon>Flavobacteriia</taxon>
        <taxon>Flavobacteriales</taxon>
        <taxon>Flavobacteriaceae</taxon>
        <taxon>Nonlabens</taxon>
    </lineage>
</organism>
<dbReference type="EMBL" id="BBMM01000009">
    <property type="protein sequence ID" value="GAL01160.1"/>
    <property type="molecule type" value="Genomic_DNA"/>
</dbReference>
<keyword evidence="1" id="KW-0347">Helicase</keyword>
<evidence type="ECO:0000313" key="1">
    <source>
        <dbReference type="EMBL" id="GAL01160.1"/>
    </source>
</evidence>
<keyword evidence="1" id="KW-0378">Hydrolase</keyword>
<comment type="caution">
    <text evidence="1">The sequence shown here is derived from an EMBL/GenBank/DDBJ whole genome shotgun (WGS) entry which is preliminary data.</text>
</comment>
<reference evidence="1 2" key="1">
    <citation type="journal article" date="2014" name="Genome Announc.">
        <title>Draft Genome Sequences of Marine Flavobacterium Nonlabens Strains NR17, NR24, NR27, NR32, NR33, and Ara13.</title>
        <authorList>
            <person name="Nakanishi M."/>
            <person name="Meirelles P."/>
            <person name="Suzuki R."/>
            <person name="Takatani N."/>
            <person name="Mino S."/>
            <person name="Suda W."/>
            <person name="Oshima K."/>
            <person name="Hattori M."/>
            <person name="Ohkuma M."/>
            <person name="Hosokawa M."/>
            <person name="Miyashita K."/>
            <person name="Thompson F.L."/>
            <person name="Niwa A."/>
            <person name="Sawabe T."/>
            <person name="Sawabe T."/>
        </authorList>
    </citation>
    <scope>NUCLEOTIDE SEQUENCE [LARGE SCALE GENOMIC DNA]</scope>
    <source>
        <strain evidence="2">JCM19314</strain>
    </source>
</reference>
<evidence type="ECO:0000313" key="2">
    <source>
        <dbReference type="Proteomes" id="UP000029226"/>
    </source>
</evidence>
<name>A0A090QDI6_NONUL</name>
<accession>A0A090QDI6</accession>
<keyword evidence="1" id="KW-0547">Nucleotide-binding</keyword>